<organism evidence="1 2">
    <name type="scientific">Pelodiscus sinensis</name>
    <name type="common">Chinese softshell turtle</name>
    <name type="synonym">Trionyx sinensis</name>
    <dbReference type="NCBI Taxonomy" id="13735"/>
    <lineage>
        <taxon>Eukaryota</taxon>
        <taxon>Metazoa</taxon>
        <taxon>Chordata</taxon>
        <taxon>Craniata</taxon>
        <taxon>Vertebrata</taxon>
        <taxon>Euteleostomi</taxon>
        <taxon>Archelosauria</taxon>
        <taxon>Testudinata</taxon>
        <taxon>Testudines</taxon>
        <taxon>Cryptodira</taxon>
        <taxon>Trionychia</taxon>
        <taxon>Trionychidae</taxon>
        <taxon>Pelodiscus</taxon>
    </lineage>
</organism>
<dbReference type="EMBL" id="AGCU01109527">
    <property type="status" value="NOT_ANNOTATED_CDS"/>
    <property type="molecule type" value="Genomic_DNA"/>
</dbReference>
<dbReference type="PANTHER" id="PTHR45913">
    <property type="entry name" value="EPM2A-INTERACTING PROTEIN 1"/>
    <property type="match status" value="1"/>
</dbReference>
<dbReference type="InterPro" id="IPR012337">
    <property type="entry name" value="RNaseH-like_sf"/>
</dbReference>
<reference evidence="2" key="1">
    <citation type="submission" date="2011-10" db="EMBL/GenBank/DDBJ databases">
        <authorList>
            <consortium name="Soft-shell Turtle Genome Consortium"/>
        </authorList>
    </citation>
    <scope>NUCLEOTIDE SEQUENCE [LARGE SCALE GENOMIC DNA]</scope>
    <source>
        <strain evidence="2">Daiwa-1</strain>
    </source>
</reference>
<dbReference type="SUPFAM" id="SSF53098">
    <property type="entry name" value="Ribonuclease H-like"/>
    <property type="match status" value="1"/>
</dbReference>
<dbReference type="Ensembl" id="ENSPSIT00000004521.1">
    <property type="protein sequence ID" value="ENSPSIP00000004496.1"/>
    <property type="gene ID" value="ENSPSIG00000004220.1"/>
</dbReference>
<dbReference type="STRING" id="13735.ENSPSIP00000004496"/>
<sequence>KASYLVDELVAQKMKSHTIAESLIMTACKKIVSTMIGKEAESEIDKVPISNNTISRRVDDMSHDIEDILSEILRNTKFALQVNESTDITSKAQLLAFVRFENEGEIMEMFCCCKELPETTKGQDIFNILSSYLESCGLSWSQCIGICTDNAPSMIGSIKGCHSSKKKNPDVITTHCFLHREVLVSKRLKQVLDVAVNFVNFIKQRPLKSRMFAKLCENMQKDHVTLLLHTNVRWLSRGKVLIRVFELQEELLLFFKDNKVSFSDFLEDTKWLLKPAYLADIYQHLNTLNTTMQGPKEKLTSTDKLLAFKNKLKVWKRHLSSGNIEKFLLLLQFQSQADYKEVIPFTSHFESLTEKLDQYFPPLSSEMYDWVRNPFKFTQSVRRRRRTELQCDRTLKIKFNEVPLDVFWISIRREYPVISAKAVNILLQFSTSYCEQAFSCFTNIKSKERNHLLSVEEELQVCLSKIRPRIQHLCRKKQAQVSH</sequence>
<dbReference type="AlphaFoldDB" id="K7F8Y6"/>
<proteinExistence type="predicted"/>
<name>K7F8Y6_PELSI</name>
<dbReference type="PANTHER" id="PTHR45913:SF19">
    <property type="entry name" value="LOW QUALITY PROTEIN: ZINC FINGER BED DOMAIN-CONTAINING PROTEIN 5-LIKE"/>
    <property type="match status" value="1"/>
</dbReference>
<reference evidence="1" key="4">
    <citation type="submission" date="2025-09" db="UniProtKB">
        <authorList>
            <consortium name="Ensembl"/>
        </authorList>
    </citation>
    <scope>IDENTIFICATION</scope>
</reference>
<reference evidence="1" key="3">
    <citation type="submission" date="2025-08" db="UniProtKB">
        <authorList>
            <consortium name="Ensembl"/>
        </authorList>
    </citation>
    <scope>IDENTIFICATION</scope>
</reference>
<protein>
    <submittedName>
        <fullName evidence="1">Uncharacterized protein</fullName>
    </submittedName>
</protein>
<dbReference type="Proteomes" id="UP000007267">
    <property type="component" value="Unassembled WGS sequence"/>
</dbReference>
<keyword evidence="2" id="KW-1185">Reference proteome</keyword>
<dbReference type="OMA" id="NQFLCCR"/>
<evidence type="ECO:0000313" key="1">
    <source>
        <dbReference type="Ensembl" id="ENSPSIP00000004496.1"/>
    </source>
</evidence>
<dbReference type="eggNOG" id="ENOG502QT83">
    <property type="taxonomic scope" value="Eukaryota"/>
</dbReference>
<reference evidence="2" key="2">
    <citation type="journal article" date="2013" name="Nat. Genet.">
        <title>The draft genomes of soft-shell turtle and green sea turtle yield insights into the development and evolution of the turtle-specific body plan.</title>
        <authorList>
            <person name="Wang Z."/>
            <person name="Pascual-Anaya J."/>
            <person name="Zadissa A."/>
            <person name="Li W."/>
            <person name="Niimura Y."/>
            <person name="Huang Z."/>
            <person name="Li C."/>
            <person name="White S."/>
            <person name="Xiong Z."/>
            <person name="Fang D."/>
            <person name="Wang B."/>
            <person name="Ming Y."/>
            <person name="Chen Y."/>
            <person name="Zheng Y."/>
            <person name="Kuraku S."/>
            <person name="Pignatelli M."/>
            <person name="Herrero J."/>
            <person name="Beal K."/>
            <person name="Nozawa M."/>
            <person name="Li Q."/>
            <person name="Wang J."/>
            <person name="Zhang H."/>
            <person name="Yu L."/>
            <person name="Shigenobu S."/>
            <person name="Wang J."/>
            <person name="Liu J."/>
            <person name="Flicek P."/>
            <person name="Searle S."/>
            <person name="Wang J."/>
            <person name="Kuratani S."/>
            <person name="Yin Y."/>
            <person name="Aken B."/>
            <person name="Zhang G."/>
            <person name="Irie N."/>
        </authorList>
    </citation>
    <scope>NUCLEOTIDE SEQUENCE [LARGE SCALE GENOMIC DNA]</scope>
    <source>
        <strain evidence="2">Daiwa-1</strain>
    </source>
</reference>
<dbReference type="GeneTree" id="ENSGT00940000160436"/>
<accession>K7F8Y6</accession>
<evidence type="ECO:0000313" key="2">
    <source>
        <dbReference type="Proteomes" id="UP000007267"/>
    </source>
</evidence>
<dbReference type="HOGENOM" id="CLU_021316_5_0_1"/>